<dbReference type="PROSITE" id="PS00108">
    <property type="entry name" value="PROTEIN_KINASE_ST"/>
    <property type="match status" value="1"/>
</dbReference>
<evidence type="ECO:0000256" key="1">
    <source>
        <dbReference type="ARBA" id="ARBA00022679"/>
    </source>
</evidence>
<dbReference type="RefSeq" id="WP_151971477.1">
    <property type="nucleotide sequence ID" value="NZ_AP019860.1"/>
</dbReference>
<dbReference type="InterPro" id="IPR045269">
    <property type="entry name" value="Atg1-like"/>
</dbReference>
<sequence>MKEYNLRCRCGNSVRIVTPKELRANVICQLCGKSIYSKGPKQDTSKYYRRVGNYLLLKSLGKGGMSEVFLGYDENSHEKVAIKITDTTKDIYAQRHFDREVDVLSRLHHPNIIRLRGWGKEGDQVYYVMDYLPGQTVEDVLQRGLPTVGEALHIAYYTLDALQYAHSKSIIHRDIKPGNIYLTADDRTVKILDLGIAKAIYDENSLVKTGEMIGTIFYMALEQFKDSKRVDHRADIYAVGATLFRMLCRYPPFAEHGRDLHKIFMSKANDSYIGLLERKPDIPQTVVGVVDKAMARDADERYQTAEEMKEAIYEQLASVC</sequence>
<keyword evidence="3 7" id="KW-0418">Kinase</keyword>
<dbReference type="GO" id="GO:0005776">
    <property type="term" value="C:autophagosome"/>
    <property type="evidence" value="ECO:0007669"/>
    <property type="project" value="TreeGrafter"/>
</dbReference>
<dbReference type="InterPro" id="IPR000719">
    <property type="entry name" value="Prot_kinase_dom"/>
</dbReference>
<dbReference type="OrthoDB" id="6111975at2"/>
<dbReference type="GO" id="GO:0005524">
    <property type="term" value="F:ATP binding"/>
    <property type="evidence" value="ECO:0007669"/>
    <property type="project" value="UniProtKB-UniRule"/>
</dbReference>
<dbReference type="InterPro" id="IPR011009">
    <property type="entry name" value="Kinase-like_dom_sf"/>
</dbReference>
<feature type="binding site" evidence="5">
    <location>
        <position position="83"/>
    </location>
    <ligand>
        <name>ATP</name>
        <dbReference type="ChEBI" id="CHEBI:30616"/>
    </ligand>
</feature>
<keyword evidence="1" id="KW-0808">Transferase</keyword>
<dbReference type="InterPro" id="IPR017441">
    <property type="entry name" value="Protein_kinase_ATP_BS"/>
</dbReference>
<dbReference type="KEGG" id="uam:UABAM_05869"/>
<evidence type="ECO:0000313" key="7">
    <source>
        <dbReference type="EMBL" id="BBM87460.1"/>
    </source>
</evidence>
<dbReference type="PROSITE" id="PS00107">
    <property type="entry name" value="PROTEIN_KINASE_ATP"/>
    <property type="match status" value="1"/>
</dbReference>
<evidence type="ECO:0000256" key="3">
    <source>
        <dbReference type="ARBA" id="ARBA00022777"/>
    </source>
</evidence>
<evidence type="ECO:0000259" key="6">
    <source>
        <dbReference type="PROSITE" id="PS50011"/>
    </source>
</evidence>
<dbReference type="InterPro" id="IPR008271">
    <property type="entry name" value="Ser/Thr_kinase_AS"/>
</dbReference>
<evidence type="ECO:0000256" key="4">
    <source>
        <dbReference type="ARBA" id="ARBA00022840"/>
    </source>
</evidence>
<reference evidence="7 8" key="1">
    <citation type="submission" date="2019-08" db="EMBL/GenBank/DDBJ databases">
        <title>Complete genome sequence of Candidatus Uab amorphum.</title>
        <authorList>
            <person name="Shiratori T."/>
            <person name="Suzuki S."/>
            <person name="Kakizawa Y."/>
            <person name="Ishida K."/>
        </authorList>
    </citation>
    <scope>NUCLEOTIDE SEQUENCE [LARGE SCALE GENOMIC DNA]</scope>
    <source>
        <strain evidence="7 8">SRT547</strain>
    </source>
</reference>
<keyword evidence="8" id="KW-1185">Reference proteome</keyword>
<dbReference type="PANTHER" id="PTHR24348:SF22">
    <property type="entry name" value="NON-SPECIFIC SERINE_THREONINE PROTEIN KINASE"/>
    <property type="match status" value="1"/>
</dbReference>
<evidence type="ECO:0000256" key="2">
    <source>
        <dbReference type="ARBA" id="ARBA00022741"/>
    </source>
</evidence>
<evidence type="ECO:0000313" key="8">
    <source>
        <dbReference type="Proteomes" id="UP000326354"/>
    </source>
</evidence>
<dbReference type="Proteomes" id="UP000326354">
    <property type="component" value="Chromosome"/>
</dbReference>
<accession>A0A5S9ITU1</accession>
<gene>
    <name evidence="7" type="ORF">UABAM_05869</name>
</gene>
<dbReference type="SMART" id="SM00220">
    <property type="entry name" value="S_TKc"/>
    <property type="match status" value="1"/>
</dbReference>
<keyword evidence="4 5" id="KW-0067">ATP-binding</keyword>
<dbReference type="PROSITE" id="PS50011">
    <property type="entry name" value="PROTEIN_KINASE_DOM"/>
    <property type="match status" value="1"/>
</dbReference>
<dbReference type="CDD" id="cd14014">
    <property type="entry name" value="STKc_PknB_like"/>
    <property type="match status" value="1"/>
</dbReference>
<dbReference type="GO" id="GO:0004674">
    <property type="term" value="F:protein serine/threonine kinase activity"/>
    <property type="evidence" value="ECO:0007669"/>
    <property type="project" value="InterPro"/>
</dbReference>
<protein>
    <submittedName>
        <fullName evidence="7">Putative serine/threonine-protein kinase PknJ</fullName>
    </submittedName>
</protein>
<dbReference type="Pfam" id="PF00069">
    <property type="entry name" value="Pkinase"/>
    <property type="match status" value="1"/>
</dbReference>
<proteinExistence type="predicted"/>
<evidence type="ECO:0000256" key="5">
    <source>
        <dbReference type="PROSITE-ProRule" id="PRU10141"/>
    </source>
</evidence>
<organism evidence="7 8">
    <name type="scientific">Uabimicrobium amorphum</name>
    <dbReference type="NCBI Taxonomy" id="2596890"/>
    <lineage>
        <taxon>Bacteria</taxon>
        <taxon>Pseudomonadati</taxon>
        <taxon>Planctomycetota</taxon>
        <taxon>Candidatus Uabimicrobiia</taxon>
        <taxon>Candidatus Uabimicrobiales</taxon>
        <taxon>Candidatus Uabimicrobiaceae</taxon>
        <taxon>Candidatus Uabimicrobium</taxon>
    </lineage>
</organism>
<feature type="domain" description="Protein kinase" evidence="6">
    <location>
        <begin position="54"/>
        <end position="313"/>
    </location>
</feature>
<dbReference type="SUPFAM" id="SSF56112">
    <property type="entry name" value="Protein kinase-like (PK-like)"/>
    <property type="match status" value="1"/>
</dbReference>
<dbReference type="GO" id="GO:0042594">
    <property type="term" value="P:response to starvation"/>
    <property type="evidence" value="ECO:0007669"/>
    <property type="project" value="TreeGrafter"/>
</dbReference>
<name>A0A5S9ITU1_UABAM</name>
<dbReference type="PANTHER" id="PTHR24348">
    <property type="entry name" value="SERINE/THREONINE-PROTEIN KINASE UNC-51-RELATED"/>
    <property type="match status" value="1"/>
</dbReference>
<dbReference type="GO" id="GO:0005829">
    <property type="term" value="C:cytosol"/>
    <property type="evidence" value="ECO:0007669"/>
    <property type="project" value="TreeGrafter"/>
</dbReference>
<keyword evidence="2 5" id="KW-0547">Nucleotide-binding</keyword>
<dbReference type="EMBL" id="AP019860">
    <property type="protein sequence ID" value="BBM87460.1"/>
    <property type="molecule type" value="Genomic_DNA"/>
</dbReference>
<dbReference type="GO" id="GO:0034045">
    <property type="term" value="C:phagophore assembly site membrane"/>
    <property type="evidence" value="ECO:0007669"/>
    <property type="project" value="TreeGrafter"/>
</dbReference>
<dbReference type="AlphaFoldDB" id="A0A5S9ITU1"/>
<dbReference type="Gene3D" id="1.10.510.10">
    <property type="entry name" value="Transferase(Phosphotransferase) domain 1"/>
    <property type="match status" value="1"/>
</dbReference>